<organism evidence="2 3">
    <name type="scientific">Natranaeroarchaeum aerophilus</name>
    <dbReference type="NCBI Taxonomy" id="2917711"/>
    <lineage>
        <taxon>Archaea</taxon>
        <taxon>Methanobacteriati</taxon>
        <taxon>Methanobacteriota</taxon>
        <taxon>Stenosarchaea group</taxon>
        <taxon>Halobacteria</taxon>
        <taxon>Halobacteriales</taxon>
        <taxon>Natronoarchaeaceae</taxon>
        <taxon>Natranaeroarchaeum</taxon>
    </lineage>
</organism>
<evidence type="ECO:0000256" key="1">
    <source>
        <dbReference type="SAM" id="MobiDB-lite"/>
    </source>
</evidence>
<dbReference type="Proteomes" id="UP001202674">
    <property type="component" value="Unassembled WGS sequence"/>
</dbReference>
<feature type="region of interest" description="Disordered" evidence="1">
    <location>
        <begin position="1"/>
        <end position="27"/>
    </location>
</feature>
<protein>
    <submittedName>
        <fullName evidence="2">Uncharacterized protein</fullName>
    </submittedName>
</protein>
<evidence type="ECO:0000313" key="3">
    <source>
        <dbReference type="Proteomes" id="UP001202674"/>
    </source>
</evidence>
<accession>A0AAE3K5G6</accession>
<reference evidence="2 3" key="1">
    <citation type="journal article" date="2022" name="Syst. Appl. Microbiol.">
        <title>Natronocalculus amylovorans gen. nov., sp. nov., and Natranaeroarchaeum aerophilus sp. nov., dominant culturable amylolytic natronoarchaea from hypersaline soda lakes in southwestern Siberia.</title>
        <authorList>
            <person name="Sorokin D.Y."/>
            <person name="Elcheninov A.G."/>
            <person name="Khizhniak T.V."/>
            <person name="Koenen M."/>
            <person name="Bale N.J."/>
            <person name="Damste J.S.S."/>
            <person name="Kublanov I.V."/>
        </authorList>
    </citation>
    <scope>NUCLEOTIDE SEQUENCE [LARGE SCALE GENOMIC DNA]</scope>
    <source>
        <strain evidence="2 3">AArc-St1-1</strain>
    </source>
</reference>
<name>A0AAE3K5G6_9EURY</name>
<keyword evidence="3" id="KW-1185">Reference proteome</keyword>
<dbReference type="AlphaFoldDB" id="A0AAE3K5G6"/>
<sequence length="134" mass="14389">MYSATAGSAEGERLEEEFAQPVPPTEVSDQWEITAGARIGGELTLPVGSTYGTDRGFGWEHIDETTTLSQSAIVHAIENPTDERLEAVELGYVIGEHPADDGEILLRVLDGIVISAQETTTKEQLATDVSSSTR</sequence>
<proteinExistence type="predicted"/>
<dbReference type="RefSeq" id="WP_250597241.1">
    <property type="nucleotide sequence ID" value="NZ_JAKRVY010000006.1"/>
</dbReference>
<comment type="caution">
    <text evidence="2">The sequence shown here is derived from an EMBL/GenBank/DDBJ whole genome shotgun (WGS) entry which is preliminary data.</text>
</comment>
<dbReference type="EMBL" id="JAKRVY010000006">
    <property type="protein sequence ID" value="MCL9814302.1"/>
    <property type="molecule type" value="Genomic_DNA"/>
</dbReference>
<gene>
    <name evidence="2" type="ORF">AArcSt11_11630</name>
</gene>
<evidence type="ECO:0000313" key="2">
    <source>
        <dbReference type="EMBL" id="MCL9814302.1"/>
    </source>
</evidence>